<dbReference type="eggNOG" id="KOG3756">
    <property type="taxonomic scope" value="Eukaryota"/>
</dbReference>
<evidence type="ECO:0000256" key="7">
    <source>
        <dbReference type="ARBA" id="ARBA00023242"/>
    </source>
</evidence>
<evidence type="ECO:0000256" key="1">
    <source>
        <dbReference type="ARBA" id="ARBA00004123"/>
    </source>
</evidence>
<dbReference type="GeneID" id="19972690"/>
<dbReference type="Pfam" id="PF04696">
    <property type="entry name" value="Pinin_SDK_memA"/>
    <property type="match status" value="1"/>
</dbReference>
<gene>
    <name evidence="10" type="ORF">HMPREF1541_05351</name>
</gene>
<evidence type="ECO:0000256" key="4">
    <source>
        <dbReference type="ARBA" id="ARBA00023015"/>
    </source>
</evidence>
<keyword evidence="11" id="KW-1185">Reference proteome</keyword>
<accession>W2RTP9</accession>
<dbReference type="OrthoDB" id="330772at2759"/>
<dbReference type="GO" id="GO:0071013">
    <property type="term" value="C:catalytic step 2 spliceosome"/>
    <property type="evidence" value="ECO:0007669"/>
    <property type="project" value="TreeGrafter"/>
</dbReference>
<dbReference type="PANTHER" id="PTHR12707:SF0">
    <property type="entry name" value="PININ"/>
    <property type="match status" value="1"/>
</dbReference>
<comment type="subcellular location">
    <subcellularLocation>
        <location evidence="1">Nucleus</location>
    </subcellularLocation>
</comment>
<dbReference type="EMBL" id="KB822721">
    <property type="protein sequence ID" value="ETN39128.1"/>
    <property type="molecule type" value="Genomic_DNA"/>
</dbReference>
<keyword evidence="3" id="KW-0507">mRNA processing</keyword>
<dbReference type="HOGENOM" id="CLU_049352_2_1_1"/>
<dbReference type="RefSeq" id="XP_008717913.1">
    <property type="nucleotide sequence ID" value="XM_008719691.1"/>
</dbReference>
<evidence type="ECO:0000256" key="6">
    <source>
        <dbReference type="ARBA" id="ARBA00023187"/>
    </source>
</evidence>
<evidence type="ECO:0000259" key="9">
    <source>
        <dbReference type="Pfam" id="PF04696"/>
    </source>
</evidence>
<keyword evidence="4" id="KW-0805">Transcription regulation</keyword>
<dbReference type="InterPro" id="IPR039853">
    <property type="entry name" value="Pinin"/>
</dbReference>
<feature type="compositionally biased region" description="Basic and acidic residues" evidence="8">
    <location>
        <begin position="225"/>
        <end position="235"/>
    </location>
</feature>
<feature type="region of interest" description="Disordered" evidence="8">
    <location>
        <begin position="214"/>
        <end position="319"/>
    </location>
</feature>
<keyword evidence="5" id="KW-0804">Transcription</keyword>
<feature type="domain" description="Pinin/SDK/MemA protein" evidence="9">
    <location>
        <begin position="85"/>
        <end position="202"/>
    </location>
</feature>
<dbReference type="AlphaFoldDB" id="W2RTP9"/>
<organism evidence="10 11">
    <name type="scientific">Cyphellophora europaea (strain CBS 101466)</name>
    <name type="common">Phialophora europaea</name>
    <dbReference type="NCBI Taxonomy" id="1220924"/>
    <lineage>
        <taxon>Eukaryota</taxon>
        <taxon>Fungi</taxon>
        <taxon>Dikarya</taxon>
        <taxon>Ascomycota</taxon>
        <taxon>Pezizomycotina</taxon>
        <taxon>Eurotiomycetes</taxon>
        <taxon>Chaetothyriomycetidae</taxon>
        <taxon>Chaetothyriales</taxon>
        <taxon>Cyphellophoraceae</taxon>
        <taxon>Cyphellophora</taxon>
    </lineage>
</organism>
<comment type="similarity">
    <text evidence="2">Belongs to the pinin family.</text>
</comment>
<evidence type="ECO:0000256" key="5">
    <source>
        <dbReference type="ARBA" id="ARBA00023163"/>
    </source>
</evidence>
<keyword evidence="7" id="KW-0539">Nucleus</keyword>
<name>W2RTP9_CYPE1</name>
<feature type="compositionally biased region" description="Basic and acidic residues" evidence="8">
    <location>
        <begin position="296"/>
        <end position="319"/>
    </location>
</feature>
<feature type="compositionally biased region" description="Low complexity" evidence="8">
    <location>
        <begin position="96"/>
        <end position="111"/>
    </location>
</feature>
<dbReference type="GO" id="GO:0008380">
    <property type="term" value="P:RNA splicing"/>
    <property type="evidence" value="ECO:0007669"/>
    <property type="project" value="UniProtKB-KW"/>
</dbReference>
<dbReference type="STRING" id="1220924.W2RTP9"/>
<evidence type="ECO:0000313" key="11">
    <source>
        <dbReference type="Proteomes" id="UP000030752"/>
    </source>
</evidence>
<dbReference type="VEuPathDB" id="FungiDB:HMPREF1541_05351"/>
<evidence type="ECO:0000313" key="10">
    <source>
        <dbReference type="EMBL" id="ETN39128.1"/>
    </source>
</evidence>
<dbReference type="InParanoid" id="W2RTP9"/>
<protein>
    <recommendedName>
        <fullName evidence="9">Pinin/SDK/MemA protein domain-containing protein</fullName>
    </recommendedName>
</protein>
<sequence length="319" mass="35523">MISSAVVVPDAPPPTLPTPDEEPTSPSLKRRQSSDADASPEAVKRPRLETATVNDSQRPSPPPSATATSPSRRKSTLPAGGAAAEKSRNRRLFGGLLSTLSASSSASSKTSSAHKRRDEIEARQRERLKRDDEERTEERRRKKEELDGQRRGEQVRWQEEAMRRRHANMRATAGCLRTKAEPRIYWRPWEMRPDEEKKVAAQGEEVEVVVRRELEEWGSRIGEGAGDRREDQSRGDKHRKHERDEEAGTNGHTGDETPETRPGPDAASSEDDPAKTTNDQPATSESLSPEQAGSTEKTKDDDHGGDELVEGHDEDQVIY</sequence>
<keyword evidence="6" id="KW-0508">mRNA splicing</keyword>
<dbReference type="InterPro" id="IPR006786">
    <property type="entry name" value="Pinin_SDK_MemA"/>
</dbReference>
<dbReference type="Proteomes" id="UP000030752">
    <property type="component" value="Unassembled WGS sequence"/>
</dbReference>
<feature type="compositionally biased region" description="Polar residues" evidence="8">
    <location>
        <begin position="275"/>
        <end position="295"/>
    </location>
</feature>
<evidence type="ECO:0000256" key="2">
    <source>
        <dbReference type="ARBA" id="ARBA00010386"/>
    </source>
</evidence>
<proteinExistence type="inferred from homology"/>
<feature type="region of interest" description="Disordered" evidence="8">
    <location>
        <begin position="1"/>
        <end position="175"/>
    </location>
</feature>
<reference evidence="10 11" key="1">
    <citation type="submission" date="2013-03" db="EMBL/GenBank/DDBJ databases">
        <title>The Genome Sequence of Phialophora europaea CBS 101466.</title>
        <authorList>
            <consortium name="The Broad Institute Genomics Platform"/>
            <person name="Cuomo C."/>
            <person name="de Hoog S."/>
            <person name="Gorbushina A."/>
            <person name="Walker B."/>
            <person name="Young S.K."/>
            <person name="Zeng Q."/>
            <person name="Gargeya S."/>
            <person name="Fitzgerald M."/>
            <person name="Haas B."/>
            <person name="Abouelleil A."/>
            <person name="Allen A.W."/>
            <person name="Alvarado L."/>
            <person name="Arachchi H.M."/>
            <person name="Berlin A.M."/>
            <person name="Chapman S.B."/>
            <person name="Gainer-Dewar J."/>
            <person name="Goldberg J."/>
            <person name="Griggs A."/>
            <person name="Gujja S."/>
            <person name="Hansen M."/>
            <person name="Howarth C."/>
            <person name="Imamovic A."/>
            <person name="Ireland A."/>
            <person name="Larimer J."/>
            <person name="McCowan C."/>
            <person name="Murphy C."/>
            <person name="Pearson M."/>
            <person name="Poon T.W."/>
            <person name="Priest M."/>
            <person name="Roberts A."/>
            <person name="Saif S."/>
            <person name="Shea T."/>
            <person name="Sisk P."/>
            <person name="Sykes S."/>
            <person name="Wortman J."/>
            <person name="Nusbaum C."/>
            <person name="Birren B."/>
        </authorList>
    </citation>
    <scope>NUCLEOTIDE SEQUENCE [LARGE SCALE GENOMIC DNA]</scope>
    <source>
        <strain evidence="10 11">CBS 101466</strain>
    </source>
</reference>
<evidence type="ECO:0000256" key="8">
    <source>
        <dbReference type="SAM" id="MobiDB-lite"/>
    </source>
</evidence>
<evidence type="ECO:0000256" key="3">
    <source>
        <dbReference type="ARBA" id="ARBA00022664"/>
    </source>
</evidence>
<feature type="compositionally biased region" description="Basic and acidic residues" evidence="8">
    <location>
        <begin position="116"/>
        <end position="162"/>
    </location>
</feature>
<dbReference type="PANTHER" id="PTHR12707">
    <property type="entry name" value="PINN"/>
    <property type="match status" value="1"/>
</dbReference>
<dbReference type="GO" id="GO:0006397">
    <property type="term" value="P:mRNA processing"/>
    <property type="evidence" value="ECO:0007669"/>
    <property type="project" value="UniProtKB-KW"/>
</dbReference>